<dbReference type="RefSeq" id="WP_189314564.1">
    <property type="nucleotide sequence ID" value="NZ_BMQA01000027.1"/>
</dbReference>
<organism evidence="2 3">
    <name type="scientific">Streptomyces brasiliensis</name>
    <dbReference type="NCBI Taxonomy" id="1954"/>
    <lineage>
        <taxon>Bacteria</taxon>
        <taxon>Bacillati</taxon>
        <taxon>Actinomycetota</taxon>
        <taxon>Actinomycetes</taxon>
        <taxon>Kitasatosporales</taxon>
        <taxon>Streptomycetaceae</taxon>
        <taxon>Streptomyces</taxon>
    </lineage>
</organism>
<keyword evidence="1" id="KW-0472">Membrane</keyword>
<evidence type="ECO:0000313" key="2">
    <source>
        <dbReference type="EMBL" id="GGJ42293.1"/>
    </source>
</evidence>
<proteinExistence type="predicted"/>
<dbReference type="EMBL" id="BMQA01000027">
    <property type="protein sequence ID" value="GGJ42293.1"/>
    <property type="molecule type" value="Genomic_DNA"/>
</dbReference>
<protein>
    <submittedName>
        <fullName evidence="2">Uncharacterized protein</fullName>
    </submittedName>
</protein>
<feature type="transmembrane region" description="Helical" evidence="1">
    <location>
        <begin position="50"/>
        <end position="73"/>
    </location>
</feature>
<sequence length="120" mass="13017">MQQDPVLAIGGAWFLIEGLILTFNPLGLAEKYVKFTKRLGGPRITVSERYLARRLGTVFAPVGCGMLVVWVLPTLGVDKSALAPLIPLAGLCLFVLVGSTIYLIYRASSRGDEQRLGSRP</sequence>
<gene>
    <name evidence="2" type="ORF">GCM10010121_061750</name>
</gene>
<keyword evidence="1" id="KW-1133">Transmembrane helix</keyword>
<name>A0A917L484_9ACTN</name>
<keyword evidence="3" id="KW-1185">Reference proteome</keyword>
<evidence type="ECO:0000313" key="3">
    <source>
        <dbReference type="Proteomes" id="UP000657574"/>
    </source>
</evidence>
<reference evidence="2" key="2">
    <citation type="submission" date="2020-09" db="EMBL/GenBank/DDBJ databases">
        <authorList>
            <person name="Sun Q."/>
            <person name="Ohkuma M."/>
        </authorList>
    </citation>
    <scope>NUCLEOTIDE SEQUENCE</scope>
    <source>
        <strain evidence="2">JCM 3086</strain>
    </source>
</reference>
<accession>A0A917L484</accession>
<evidence type="ECO:0000256" key="1">
    <source>
        <dbReference type="SAM" id="Phobius"/>
    </source>
</evidence>
<keyword evidence="1" id="KW-0812">Transmembrane</keyword>
<reference evidence="2" key="1">
    <citation type="journal article" date="2014" name="Int. J. Syst. Evol. Microbiol.">
        <title>Complete genome sequence of Corynebacterium casei LMG S-19264T (=DSM 44701T), isolated from a smear-ripened cheese.</title>
        <authorList>
            <consortium name="US DOE Joint Genome Institute (JGI-PGF)"/>
            <person name="Walter F."/>
            <person name="Albersmeier A."/>
            <person name="Kalinowski J."/>
            <person name="Ruckert C."/>
        </authorList>
    </citation>
    <scope>NUCLEOTIDE SEQUENCE</scope>
    <source>
        <strain evidence="2">JCM 3086</strain>
    </source>
</reference>
<dbReference type="Proteomes" id="UP000657574">
    <property type="component" value="Unassembled WGS sequence"/>
</dbReference>
<dbReference type="AlphaFoldDB" id="A0A917L484"/>
<comment type="caution">
    <text evidence="2">The sequence shown here is derived from an EMBL/GenBank/DDBJ whole genome shotgun (WGS) entry which is preliminary data.</text>
</comment>
<feature type="transmembrane region" description="Helical" evidence="1">
    <location>
        <begin position="6"/>
        <end position="29"/>
    </location>
</feature>
<feature type="transmembrane region" description="Helical" evidence="1">
    <location>
        <begin position="85"/>
        <end position="105"/>
    </location>
</feature>